<gene>
    <name evidence="2" type="ORF">DFR64_0319</name>
</gene>
<feature type="coiled-coil region" evidence="1">
    <location>
        <begin position="3"/>
        <end position="30"/>
    </location>
</feature>
<dbReference type="EMBL" id="QUMS01000001">
    <property type="protein sequence ID" value="REG10461.1"/>
    <property type="molecule type" value="Genomic_DNA"/>
</dbReference>
<dbReference type="Gene3D" id="1.20.5.170">
    <property type="match status" value="1"/>
</dbReference>
<accession>A0A3E0AFL9</accession>
<protein>
    <recommendedName>
        <fullName evidence="4">Chromosome partition protein Smc</fullName>
    </recommendedName>
</protein>
<dbReference type="AlphaFoldDB" id="A0A3E0AFL9"/>
<feature type="coiled-coil region" evidence="1">
    <location>
        <begin position="159"/>
        <end position="186"/>
    </location>
</feature>
<sequence length="386" mass="45742">MESEKTAQKINELENEITTLKKALTIQTAKTNNLEEKITNFLTTVREQKKEVDRLGTTVSGLGNFDSAINKTRTDLNRKIDETQKQIVADQKMRENLQRDEIKALNIAVEKVRKDITSDFEKKLQLHDEDTARLLQRFKELEYSINSKTQRDDEVKGNLSLLMNEFSQYKKKLDSFSEEIETFKKRQDDVRLKQDILLNDVHTNDSRLTEVVNAESDRNQSYLNFIEQQTISQREYERIWKEWQQQFDEAIKQVYRLLPELQNQQLDLNKTKATFEEITQRFDRRMNEVTELYRLLDEKFRQEWSTYKADSEKKWSNISVVFDEKQVTLGDQVDKIKERILAVEDSTHEMQEVLILMSREIQKGMQGLTNMVNGWMDAFGEIKSNR</sequence>
<dbReference type="Proteomes" id="UP000256388">
    <property type="component" value="Unassembled WGS sequence"/>
</dbReference>
<evidence type="ECO:0008006" key="4">
    <source>
        <dbReference type="Google" id="ProtNLM"/>
    </source>
</evidence>
<comment type="caution">
    <text evidence="2">The sequence shown here is derived from an EMBL/GenBank/DDBJ whole genome shotgun (WGS) entry which is preliminary data.</text>
</comment>
<evidence type="ECO:0000313" key="3">
    <source>
        <dbReference type="Proteomes" id="UP000256388"/>
    </source>
</evidence>
<evidence type="ECO:0000256" key="1">
    <source>
        <dbReference type="SAM" id="Coils"/>
    </source>
</evidence>
<reference evidence="2 3" key="1">
    <citation type="submission" date="2018-08" db="EMBL/GenBank/DDBJ databases">
        <title>Genomic Encyclopedia of Type Strains, Phase IV (KMG-IV): sequencing the most valuable type-strain genomes for metagenomic binning, comparative biology and taxonomic classification.</title>
        <authorList>
            <person name="Goeker M."/>
        </authorList>
    </citation>
    <scope>NUCLEOTIDE SEQUENCE [LARGE SCALE GENOMIC DNA]</scope>
    <source>
        <strain evidence="2 3">DSM 23923</strain>
    </source>
</reference>
<proteinExistence type="predicted"/>
<name>A0A3E0AFL9_9CHLR</name>
<evidence type="ECO:0000313" key="2">
    <source>
        <dbReference type="EMBL" id="REG10461.1"/>
    </source>
</evidence>
<dbReference type="RefSeq" id="WP_116223643.1">
    <property type="nucleotide sequence ID" value="NZ_QUMS01000001.1"/>
</dbReference>
<keyword evidence="1" id="KW-0175">Coiled coil</keyword>
<keyword evidence="3" id="KW-1185">Reference proteome</keyword>
<organism evidence="2 3">
    <name type="scientific">Pelolinea submarina</name>
    <dbReference type="NCBI Taxonomy" id="913107"/>
    <lineage>
        <taxon>Bacteria</taxon>
        <taxon>Bacillati</taxon>
        <taxon>Chloroflexota</taxon>
        <taxon>Anaerolineae</taxon>
        <taxon>Anaerolineales</taxon>
        <taxon>Anaerolineaceae</taxon>
        <taxon>Pelolinea</taxon>
    </lineage>
</organism>